<dbReference type="EMBL" id="MU253755">
    <property type="protein sequence ID" value="KAG9248153.1"/>
    <property type="molecule type" value="Genomic_DNA"/>
</dbReference>
<protein>
    <submittedName>
        <fullName evidence="1">Uncharacterized protein</fullName>
    </submittedName>
</protein>
<dbReference type="OrthoDB" id="3548607at2759"/>
<evidence type="ECO:0000313" key="1">
    <source>
        <dbReference type="EMBL" id="KAG9248153.1"/>
    </source>
</evidence>
<dbReference type="AlphaFoldDB" id="A0A9P7Z9N6"/>
<reference evidence="1" key="1">
    <citation type="journal article" date="2021" name="IMA Fungus">
        <title>Genomic characterization of three marine fungi, including Emericellopsis atlantica sp. nov. with signatures of a generalist lifestyle and marine biomass degradation.</title>
        <authorList>
            <person name="Hagestad O.C."/>
            <person name="Hou L."/>
            <person name="Andersen J.H."/>
            <person name="Hansen E.H."/>
            <person name="Altermark B."/>
            <person name="Li C."/>
            <person name="Kuhnert E."/>
            <person name="Cox R.J."/>
            <person name="Crous P.W."/>
            <person name="Spatafora J.W."/>
            <person name="Lail K."/>
            <person name="Amirebrahimi M."/>
            <person name="Lipzen A."/>
            <person name="Pangilinan J."/>
            <person name="Andreopoulos W."/>
            <person name="Hayes R.D."/>
            <person name="Ng V."/>
            <person name="Grigoriev I.V."/>
            <person name="Jackson S.A."/>
            <person name="Sutton T.D.S."/>
            <person name="Dobson A.D.W."/>
            <person name="Rama T."/>
        </authorList>
    </citation>
    <scope>NUCLEOTIDE SEQUENCE</scope>
    <source>
        <strain evidence="1">TRa3180A</strain>
    </source>
</reference>
<keyword evidence="2" id="KW-1185">Reference proteome</keyword>
<organism evidence="1 2">
    <name type="scientific">Calycina marina</name>
    <dbReference type="NCBI Taxonomy" id="1763456"/>
    <lineage>
        <taxon>Eukaryota</taxon>
        <taxon>Fungi</taxon>
        <taxon>Dikarya</taxon>
        <taxon>Ascomycota</taxon>
        <taxon>Pezizomycotina</taxon>
        <taxon>Leotiomycetes</taxon>
        <taxon>Helotiales</taxon>
        <taxon>Pezizellaceae</taxon>
        <taxon>Calycina</taxon>
    </lineage>
</organism>
<name>A0A9P7Z9N6_9HELO</name>
<comment type="caution">
    <text evidence="1">The sequence shown here is derived from an EMBL/GenBank/DDBJ whole genome shotgun (WGS) entry which is preliminary data.</text>
</comment>
<accession>A0A9P7Z9N6</accession>
<proteinExistence type="predicted"/>
<dbReference type="Proteomes" id="UP000887226">
    <property type="component" value="Unassembled WGS sequence"/>
</dbReference>
<evidence type="ECO:0000313" key="2">
    <source>
        <dbReference type="Proteomes" id="UP000887226"/>
    </source>
</evidence>
<sequence>MLVILPYFKNSREHPGSRGIRKYQFGRYPAPTFPIEEACSLGQPKLYARDNKASVLRGPKSIGGFLKQKNHVSVAIKTLTATATNTIEMSKTGSSISCCQNMEYTTDYDVKSDHFYTCYSMIRPSKHLARRIVLEKLDSRIIFKERCESNEDWPLFAPYSQLYPSHERISDSTSNLMGQKHRDSVAVLQRYITEEYGDDHRDANGLFQSGLVTKQHFSKHCGLDDVIFEKTSHGQLNTFTCVASPEGSALI</sequence>
<gene>
    <name evidence="1" type="ORF">BJ878DRAFT_476771</name>
</gene>